<dbReference type="InterPro" id="IPR038217">
    <property type="entry name" value="MRG_C_sf"/>
</dbReference>
<evidence type="ECO:0000313" key="9">
    <source>
        <dbReference type="EMBL" id="CAJ1951012.1"/>
    </source>
</evidence>
<dbReference type="InterPro" id="IPR008676">
    <property type="entry name" value="MRG"/>
</dbReference>
<dbReference type="AlphaFoldDB" id="A0AAD2FRQ0"/>
<sequence length="368" mass="42577">MMVGESSSRKKVKHSDEEDPEDDEREIPLPEFDVSQTVLARDKDGLLYEAIIRRSIWGIQQHSQITVGMVNSQEEIEQILDQDKIPTWHYFVHYSKWKSNWDRWVGQEDLLPLTPENQDVAEEIRRAHKFLLSDMKTNKGKKVDGGAFLKVWKVKLKSLTGDQSRGVIKKPKVTRKTWQRDVSLRKRNLSSANSNPSHQVVLPFGLKKILVEDWEIVNHFKMVHRLPASVTISHALDLYTKSKGVEEGSGWFGQVQNCETPETYQCATPALPFRLLYPPEQAQVSVMDSLQMYKDKPKIELYGCEFLLRLFCQLPAIIGDNCDEEDDIGKVVTAKLNDFVRFLNKNQSTLFAQSYRRHNDLELVYEIK</sequence>
<dbReference type="PROSITE" id="PS51640">
    <property type="entry name" value="MRG"/>
    <property type="match status" value="1"/>
</dbReference>
<evidence type="ECO:0000259" key="8">
    <source>
        <dbReference type="Pfam" id="PF22732"/>
    </source>
</evidence>
<keyword evidence="4" id="KW-0804">Transcription</keyword>
<keyword evidence="5" id="KW-0539">Nucleus</keyword>
<comment type="subcellular location">
    <subcellularLocation>
        <location evidence="1">Nucleus</location>
    </subcellularLocation>
</comment>
<feature type="region of interest" description="Disordered" evidence="6">
    <location>
        <begin position="1"/>
        <end position="30"/>
    </location>
</feature>
<feature type="domain" description="MSL3 chromodomain-like" evidence="8">
    <location>
        <begin position="81"/>
        <end position="125"/>
    </location>
</feature>
<organism evidence="9 10">
    <name type="scientific">Cylindrotheca closterium</name>
    <dbReference type="NCBI Taxonomy" id="2856"/>
    <lineage>
        <taxon>Eukaryota</taxon>
        <taxon>Sar</taxon>
        <taxon>Stramenopiles</taxon>
        <taxon>Ochrophyta</taxon>
        <taxon>Bacillariophyta</taxon>
        <taxon>Bacillariophyceae</taxon>
        <taxon>Bacillariophycidae</taxon>
        <taxon>Bacillariales</taxon>
        <taxon>Bacillariaceae</taxon>
        <taxon>Cylindrotheca</taxon>
    </lineage>
</organism>
<evidence type="ECO:0000256" key="4">
    <source>
        <dbReference type="ARBA" id="ARBA00023163"/>
    </source>
</evidence>
<comment type="caution">
    <text evidence="9">The sequence shown here is derived from an EMBL/GenBank/DDBJ whole genome shotgun (WGS) entry which is preliminary data.</text>
</comment>
<dbReference type="Pfam" id="PF05712">
    <property type="entry name" value="MRG"/>
    <property type="match status" value="1"/>
</dbReference>
<reference evidence="9" key="1">
    <citation type="submission" date="2023-08" db="EMBL/GenBank/DDBJ databases">
        <authorList>
            <person name="Audoor S."/>
            <person name="Bilcke G."/>
        </authorList>
    </citation>
    <scope>NUCLEOTIDE SEQUENCE</scope>
</reference>
<dbReference type="Gene3D" id="2.30.30.140">
    <property type="match status" value="1"/>
</dbReference>
<dbReference type="Gene3D" id="1.10.274.30">
    <property type="entry name" value="MRG domain"/>
    <property type="match status" value="1"/>
</dbReference>
<evidence type="ECO:0008006" key="11">
    <source>
        <dbReference type="Google" id="ProtNLM"/>
    </source>
</evidence>
<proteinExistence type="predicted"/>
<name>A0AAD2FRQ0_9STRA</name>
<evidence type="ECO:0000256" key="6">
    <source>
        <dbReference type="SAM" id="MobiDB-lite"/>
    </source>
</evidence>
<evidence type="ECO:0000256" key="3">
    <source>
        <dbReference type="ARBA" id="ARBA00023015"/>
    </source>
</evidence>
<dbReference type="InterPro" id="IPR016197">
    <property type="entry name" value="Chromo-like_dom_sf"/>
</dbReference>
<dbReference type="SUPFAM" id="SSF54160">
    <property type="entry name" value="Chromo domain-like"/>
    <property type="match status" value="1"/>
</dbReference>
<dbReference type="InterPro" id="IPR026541">
    <property type="entry name" value="MRG_dom"/>
</dbReference>
<dbReference type="GO" id="GO:0006355">
    <property type="term" value="P:regulation of DNA-templated transcription"/>
    <property type="evidence" value="ECO:0007669"/>
    <property type="project" value="InterPro"/>
</dbReference>
<evidence type="ECO:0000313" key="10">
    <source>
        <dbReference type="Proteomes" id="UP001295423"/>
    </source>
</evidence>
<evidence type="ECO:0000259" key="7">
    <source>
        <dbReference type="Pfam" id="PF05712"/>
    </source>
</evidence>
<evidence type="ECO:0000256" key="1">
    <source>
        <dbReference type="ARBA" id="ARBA00004123"/>
    </source>
</evidence>
<protein>
    <recommendedName>
        <fullName evidence="11">MRG domain-containing protein</fullName>
    </recommendedName>
</protein>
<keyword evidence="2" id="KW-0156">Chromatin regulator</keyword>
<evidence type="ECO:0000256" key="2">
    <source>
        <dbReference type="ARBA" id="ARBA00022853"/>
    </source>
</evidence>
<keyword evidence="10" id="KW-1185">Reference proteome</keyword>
<accession>A0AAD2FRQ0</accession>
<dbReference type="PANTHER" id="PTHR10880">
    <property type="entry name" value="MORTALITY FACTOR 4-LIKE PROTEIN"/>
    <property type="match status" value="1"/>
</dbReference>
<dbReference type="InterPro" id="IPR053820">
    <property type="entry name" value="MSL3_chromo-like"/>
</dbReference>
<dbReference type="GO" id="GO:0005634">
    <property type="term" value="C:nucleus"/>
    <property type="evidence" value="ECO:0007669"/>
    <property type="project" value="UniProtKB-SubCell"/>
</dbReference>
<feature type="domain" description="MRG" evidence="7">
    <location>
        <begin position="190"/>
        <end position="356"/>
    </location>
</feature>
<dbReference type="EMBL" id="CAKOGP040001775">
    <property type="protein sequence ID" value="CAJ1951012.1"/>
    <property type="molecule type" value="Genomic_DNA"/>
</dbReference>
<dbReference type="Proteomes" id="UP001295423">
    <property type="component" value="Unassembled WGS sequence"/>
</dbReference>
<evidence type="ECO:0000256" key="5">
    <source>
        <dbReference type="ARBA" id="ARBA00023242"/>
    </source>
</evidence>
<dbReference type="GO" id="GO:0006325">
    <property type="term" value="P:chromatin organization"/>
    <property type="evidence" value="ECO:0007669"/>
    <property type="project" value="UniProtKB-KW"/>
</dbReference>
<dbReference type="GO" id="GO:0000123">
    <property type="term" value="C:histone acetyltransferase complex"/>
    <property type="evidence" value="ECO:0007669"/>
    <property type="project" value="TreeGrafter"/>
</dbReference>
<keyword evidence="3" id="KW-0805">Transcription regulation</keyword>
<dbReference type="PANTHER" id="PTHR10880:SF15">
    <property type="entry name" value="MSL COMPLEX SUBUNIT 3"/>
    <property type="match status" value="1"/>
</dbReference>
<dbReference type="Pfam" id="PF22732">
    <property type="entry name" value="MSL3_chromo-like"/>
    <property type="match status" value="1"/>
</dbReference>
<gene>
    <name evidence="9" type="ORF">CYCCA115_LOCUS12865</name>
</gene>